<accession>A0ABM8VXQ1</accession>
<proteinExistence type="predicted"/>
<gene>
    <name evidence="2" type="ORF">GMARGA_LOCUS863</name>
</gene>
<comment type="caution">
    <text evidence="2">The sequence shown here is derived from an EMBL/GenBank/DDBJ whole genome shotgun (WGS) entry which is preliminary data.</text>
</comment>
<evidence type="ECO:0000313" key="3">
    <source>
        <dbReference type="Proteomes" id="UP000789901"/>
    </source>
</evidence>
<sequence>MHIAAPEVSDLLFLPVMAYRPNIQEIEVKHRVFRCYQKLAKLDHTGEADNAYNADCYDNKDLYNREKEKEIEYEENDLVEFVQEVLSHCDTIFQKITKRRKETPGMNEETKNKVNKVYQKNEVMPEESLCENSGEKVLIVEERFLDDESSIAKELGKDRRNMKKKARSNLKAQGNLNSVADFERIKKDKKGTCFDSLENDKFNNRKFWEFDQKRKKKIETISLGPKEIMNGKTQRNKNYRILTGDEKRSVKEWCNSMMGKWMGKRRNEETYQDKTYKKNIGNENGFEKAHIDQDILLKVEVKDAEALVCQGFRSKKLVSENQRIYQPDKPEDQFQETIVQNMDIRNDGIILVSKIVHTEEKDKKSSDLHESYRKAFQNAK</sequence>
<reference evidence="2 3" key="1">
    <citation type="submission" date="2021-06" db="EMBL/GenBank/DDBJ databases">
        <authorList>
            <person name="Kallberg Y."/>
            <person name="Tangrot J."/>
            <person name="Rosling A."/>
        </authorList>
    </citation>
    <scope>NUCLEOTIDE SEQUENCE [LARGE SCALE GENOMIC DNA]</scope>
    <source>
        <strain evidence="2 3">120-4 pot B 10/14</strain>
    </source>
</reference>
<organism evidence="2 3">
    <name type="scientific">Gigaspora margarita</name>
    <dbReference type="NCBI Taxonomy" id="4874"/>
    <lineage>
        <taxon>Eukaryota</taxon>
        <taxon>Fungi</taxon>
        <taxon>Fungi incertae sedis</taxon>
        <taxon>Mucoromycota</taxon>
        <taxon>Glomeromycotina</taxon>
        <taxon>Glomeromycetes</taxon>
        <taxon>Diversisporales</taxon>
        <taxon>Gigasporaceae</taxon>
        <taxon>Gigaspora</taxon>
    </lineage>
</organism>
<protein>
    <submittedName>
        <fullName evidence="2">8209_t:CDS:1</fullName>
    </submittedName>
</protein>
<evidence type="ECO:0000256" key="1">
    <source>
        <dbReference type="SAM" id="MobiDB-lite"/>
    </source>
</evidence>
<dbReference type="EMBL" id="CAJVQB010000175">
    <property type="protein sequence ID" value="CAG8472910.1"/>
    <property type="molecule type" value="Genomic_DNA"/>
</dbReference>
<keyword evidence="3" id="KW-1185">Reference proteome</keyword>
<name>A0ABM8VXQ1_GIGMA</name>
<dbReference type="Proteomes" id="UP000789901">
    <property type="component" value="Unassembled WGS sequence"/>
</dbReference>
<feature type="region of interest" description="Disordered" evidence="1">
    <location>
        <begin position="361"/>
        <end position="380"/>
    </location>
</feature>
<evidence type="ECO:0000313" key="2">
    <source>
        <dbReference type="EMBL" id="CAG8472910.1"/>
    </source>
</evidence>
<feature type="compositionally biased region" description="Basic and acidic residues" evidence="1">
    <location>
        <begin position="361"/>
        <end position="373"/>
    </location>
</feature>